<dbReference type="AlphaFoldDB" id="A0A067QCC8"/>
<accession>A0A067QCC8</accession>
<evidence type="ECO:0000313" key="2">
    <source>
        <dbReference type="Proteomes" id="UP000027265"/>
    </source>
</evidence>
<evidence type="ECO:0008006" key="3">
    <source>
        <dbReference type="Google" id="ProtNLM"/>
    </source>
</evidence>
<evidence type="ECO:0000313" key="1">
    <source>
        <dbReference type="EMBL" id="KDQ61157.1"/>
    </source>
</evidence>
<protein>
    <recommendedName>
        <fullName evidence="3">F-box domain-containing protein</fullName>
    </recommendedName>
</protein>
<dbReference type="Proteomes" id="UP000027265">
    <property type="component" value="Unassembled WGS sequence"/>
</dbReference>
<dbReference type="InParanoid" id="A0A067QCC8"/>
<gene>
    <name evidence="1" type="ORF">JAAARDRAFT_32162</name>
</gene>
<organism evidence="1 2">
    <name type="scientific">Jaapia argillacea MUCL 33604</name>
    <dbReference type="NCBI Taxonomy" id="933084"/>
    <lineage>
        <taxon>Eukaryota</taxon>
        <taxon>Fungi</taxon>
        <taxon>Dikarya</taxon>
        <taxon>Basidiomycota</taxon>
        <taxon>Agaricomycotina</taxon>
        <taxon>Agaricomycetes</taxon>
        <taxon>Agaricomycetidae</taxon>
        <taxon>Jaapiales</taxon>
        <taxon>Jaapiaceae</taxon>
        <taxon>Jaapia</taxon>
    </lineage>
</organism>
<reference evidence="2" key="1">
    <citation type="journal article" date="2014" name="Proc. Natl. Acad. Sci. U.S.A.">
        <title>Extensive sampling of basidiomycete genomes demonstrates inadequacy of the white-rot/brown-rot paradigm for wood decay fungi.</title>
        <authorList>
            <person name="Riley R."/>
            <person name="Salamov A.A."/>
            <person name="Brown D.W."/>
            <person name="Nagy L.G."/>
            <person name="Floudas D."/>
            <person name="Held B.W."/>
            <person name="Levasseur A."/>
            <person name="Lombard V."/>
            <person name="Morin E."/>
            <person name="Otillar R."/>
            <person name="Lindquist E.A."/>
            <person name="Sun H."/>
            <person name="LaButti K.M."/>
            <person name="Schmutz J."/>
            <person name="Jabbour D."/>
            <person name="Luo H."/>
            <person name="Baker S.E."/>
            <person name="Pisabarro A.G."/>
            <person name="Walton J.D."/>
            <person name="Blanchette R.A."/>
            <person name="Henrissat B."/>
            <person name="Martin F."/>
            <person name="Cullen D."/>
            <person name="Hibbett D.S."/>
            <person name="Grigoriev I.V."/>
        </authorList>
    </citation>
    <scope>NUCLEOTIDE SEQUENCE [LARGE SCALE GENOMIC DNA]</scope>
    <source>
        <strain evidence="2">MUCL 33604</strain>
    </source>
</reference>
<keyword evidence="2" id="KW-1185">Reference proteome</keyword>
<dbReference type="EMBL" id="KL197713">
    <property type="protein sequence ID" value="KDQ61157.1"/>
    <property type="molecule type" value="Genomic_DNA"/>
</dbReference>
<dbReference type="InterPro" id="IPR032675">
    <property type="entry name" value="LRR_dom_sf"/>
</dbReference>
<name>A0A067QCC8_9AGAM</name>
<dbReference type="Gene3D" id="3.80.10.10">
    <property type="entry name" value="Ribonuclease Inhibitor"/>
    <property type="match status" value="1"/>
</dbReference>
<dbReference type="OrthoDB" id="2848819at2759"/>
<proteinExistence type="predicted"/>
<sequence>MICSWDDVPYDVLEAFCKEAATRPHPPSSSNSSRQQLVSETHKTLLALSLVDSRTREACYPHLFNKLTFMKTCSDKLPTWAAYDERMKHIISNAAMCRAIRIFELASWINDIENHRPTPATYQLFPRFLASLPLLHTLNFRLQDPFVPEMRSAFSDVLQTCGPLRQVKKLNIALSCHFLVQHCPNIREFEEKRLYRDEAVNAMTWVKPLGTFCVNLVGLSTWEPIGSVLLRSLLEYLPRLEALNLMGGVCFRGNVDPEDHGNTEGIMSLLPKLGKLQRLRKLILPDSSSLGIGIEVPICGNAFLEDPEYAAQWDREAEEASARVSVGAQNHCLSVMELWVGYLYYERDQRGIISRSQKSSDDRVLGIC</sequence>
<dbReference type="HOGENOM" id="CLU_065722_0_0_1"/>